<protein>
    <recommendedName>
        <fullName evidence="1">tRNA-uridine aminocarboxypropyltransferase</fullName>
        <ecNumber evidence="1">2.5.1.25</ecNumber>
    </recommendedName>
</protein>
<reference evidence="7 8" key="1">
    <citation type="submission" date="2020-01" db="EMBL/GenBank/DDBJ databases">
        <title>The possibility of degradation of plastic by Microbulbifer hydrolyticus IRE-31.</title>
        <authorList>
            <person name="Liu L."/>
        </authorList>
    </citation>
    <scope>NUCLEOTIDE SEQUENCE [LARGE SCALE GENOMIC DNA]</scope>
    <source>
        <strain evidence="7 8">IRE-31</strain>
    </source>
</reference>
<evidence type="ECO:0000313" key="8">
    <source>
        <dbReference type="Proteomes" id="UP000464675"/>
    </source>
</evidence>
<dbReference type="EC" id="2.5.1.25" evidence="1"/>
<organism evidence="6 9">
    <name type="scientific">Microbulbifer hydrolyticus</name>
    <dbReference type="NCBI Taxonomy" id="48074"/>
    <lineage>
        <taxon>Bacteria</taxon>
        <taxon>Pseudomonadati</taxon>
        <taxon>Pseudomonadota</taxon>
        <taxon>Gammaproteobacteria</taxon>
        <taxon>Cellvibrionales</taxon>
        <taxon>Microbulbiferaceae</taxon>
        <taxon>Microbulbifer</taxon>
    </lineage>
</organism>
<dbReference type="PANTHER" id="PTHR21392:SF1">
    <property type="entry name" value="TRNA-URIDINE AMINOCARBOXYPROPYLTRANSFERASE"/>
    <property type="match status" value="1"/>
</dbReference>
<evidence type="ECO:0000313" key="7">
    <source>
        <dbReference type="EMBL" id="QHQ37963.1"/>
    </source>
</evidence>
<keyword evidence="4" id="KW-0819">tRNA processing</keyword>
<keyword evidence="8" id="KW-1185">Reference proteome</keyword>
<feature type="domain" description="DTW" evidence="5">
    <location>
        <begin position="1"/>
        <end position="158"/>
    </location>
</feature>
<dbReference type="EMBL" id="JACHHR010000002">
    <property type="protein sequence ID" value="MBB5211271.1"/>
    <property type="molecule type" value="Genomic_DNA"/>
</dbReference>
<dbReference type="RefSeq" id="WP_161857300.1">
    <property type="nucleotide sequence ID" value="NZ_CP047491.1"/>
</dbReference>
<accession>A0A6P1T8F6</accession>
<evidence type="ECO:0000313" key="9">
    <source>
        <dbReference type="Proteomes" id="UP000563601"/>
    </source>
</evidence>
<dbReference type="Pfam" id="PF03942">
    <property type="entry name" value="DTW"/>
    <property type="match status" value="1"/>
</dbReference>
<dbReference type="InterPro" id="IPR005636">
    <property type="entry name" value="DTW"/>
</dbReference>
<dbReference type="GO" id="GO:0016432">
    <property type="term" value="F:tRNA-uridine aminocarboxypropyltransferase activity"/>
    <property type="evidence" value="ECO:0007669"/>
    <property type="project" value="UniProtKB-EC"/>
</dbReference>
<proteinExistence type="predicted"/>
<dbReference type="PANTHER" id="PTHR21392">
    <property type="entry name" value="TRNA-URIDINE AMINOCARBOXYPROPYLTRANSFERASE 2"/>
    <property type="match status" value="1"/>
</dbReference>
<dbReference type="OrthoDB" id="370626at2"/>
<sequence>MRIYLLTHERELDRNTNTGAIALSVASGPEGVVQRIVWSRTSPNQNLLQLLAQGAVGLLYPLSEADGTEIGVDECEHFILLDATWQEARKIYNRSPYLKTVPRVNLRPEQESRYRLRRNQKSDGLCTAECVIQILQAKGKAALAAEVETAFDGFNSRAQ</sequence>
<keyword evidence="3" id="KW-0949">S-adenosyl-L-methionine</keyword>
<name>A0A6P1T8F6_9GAMM</name>
<dbReference type="AlphaFoldDB" id="A0A6P1T8F6"/>
<keyword evidence="2" id="KW-0808">Transferase</keyword>
<dbReference type="SMART" id="SM01144">
    <property type="entry name" value="DTW"/>
    <property type="match status" value="1"/>
</dbReference>
<evidence type="ECO:0000256" key="3">
    <source>
        <dbReference type="ARBA" id="ARBA00022691"/>
    </source>
</evidence>
<evidence type="ECO:0000256" key="2">
    <source>
        <dbReference type="ARBA" id="ARBA00022679"/>
    </source>
</evidence>
<reference evidence="6 9" key="2">
    <citation type="submission" date="2020-08" db="EMBL/GenBank/DDBJ databases">
        <title>Genomic Encyclopedia of Type Strains, Phase IV (KMG-IV): sequencing the most valuable type-strain genomes for metagenomic binning, comparative biology and taxonomic classification.</title>
        <authorList>
            <person name="Goeker M."/>
        </authorList>
    </citation>
    <scope>NUCLEOTIDE SEQUENCE [LARGE SCALE GENOMIC DNA]</scope>
    <source>
        <strain evidence="6 9">DSM 11525</strain>
    </source>
</reference>
<evidence type="ECO:0000259" key="5">
    <source>
        <dbReference type="SMART" id="SM01144"/>
    </source>
</evidence>
<evidence type="ECO:0000256" key="4">
    <source>
        <dbReference type="ARBA" id="ARBA00022694"/>
    </source>
</evidence>
<dbReference type="EMBL" id="CP047491">
    <property type="protein sequence ID" value="QHQ37963.1"/>
    <property type="molecule type" value="Genomic_DNA"/>
</dbReference>
<evidence type="ECO:0000313" key="6">
    <source>
        <dbReference type="EMBL" id="MBB5211271.1"/>
    </source>
</evidence>
<evidence type="ECO:0000256" key="1">
    <source>
        <dbReference type="ARBA" id="ARBA00012386"/>
    </source>
</evidence>
<dbReference type="Proteomes" id="UP000464675">
    <property type="component" value="Chromosome"/>
</dbReference>
<dbReference type="InterPro" id="IPR039262">
    <property type="entry name" value="DTWD2/TAPT"/>
</dbReference>
<dbReference type="GO" id="GO:0008033">
    <property type="term" value="P:tRNA processing"/>
    <property type="evidence" value="ECO:0007669"/>
    <property type="project" value="UniProtKB-KW"/>
</dbReference>
<gene>
    <name evidence="7" type="ORF">GTQ55_02425</name>
    <name evidence="6" type="ORF">HNQ53_001489</name>
</gene>
<dbReference type="Proteomes" id="UP000563601">
    <property type="component" value="Unassembled WGS sequence"/>
</dbReference>